<dbReference type="AlphaFoldDB" id="A0A9D1GF43"/>
<sequence length="154" mass="18415">MTTLNLPKYIFRTKTEDGKHFIYDDWRKRYVSLTPEEWVRQHFARFLVQEKGFPAGRMGNEISLVQNGRKRRCDTVVYDKTGRPFVIVEYKAPHVEITQTVFDQIVRYNSVLQVRYLIISNGITHYCCEVDYTKHKCIFLKEIPFYTELRQTPP</sequence>
<proteinExistence type="predicted"/>
<comment type="caution">
    <text evidence="2">The sequence shown here is derived from an EMBL/GenBank/DDBJ whole genome shotgun (WGS) entry which is preliminary data.</text>
</comment>
<dbReference type="EMBL" id="DVKT01000022">
    <property type="protein sequence ID" value="HIT38989.1"/>
    <property type="molecule type" value="Genomic_DNA"/>
</dbReference>
<evidence type="ECO:0000259" key="1">
    <source>
        <dbReference type="Pfam" id="PF13588"/>
    </source>
</evidence>
<evidence type="ECO:0000313" key="3">
    <source>
        <dbReference type="Proteomes" id="UP000886722"/>
    </source>
</evidence>
<organism evidence="2 3">
    <name type="scientific">Candidatus Caccoplasma intestinavium</name>
    <dbReference type="NCBI Taxonomy" id="2840716"/>
    <lineage>
        <taxon>Bacteria</taxon>
        <taxon>Pseudomonadati</taxon>
        <taxon>Bacteroidota</taxon>
        <taxon>Bacteroidia</taxon>
        <taxon>Bacteroidales</taxon>
        <taxon>Bacteroidaceae</taxon>
        <taxon>Bacteroidaceae incertae sedis</taxon>
        <taxon>Candidatus Caccoplasma</taxon>
    </lineage>
</organism>
<dbReference type="InterPro" id="IPR029464">
    <property type="entry name" value="HSDR_N"/>
</dbReference>
<dbReference type="Proteomes" id="UP000886722">
    <property type="component" value="Unassembled WGS sequence"/>
</dbReference>
<evidence type="ECO:0000313" key="2">
    <source>
        <dbReference type="EMBL" id="HIT38989.1"/>
    </source>
</evidence>
<dbReference type="Gene3D" id="3.90.1570.30">
    <property type="match status" value="1"/>
</dbReference>
<dbReference type="Pfam" id="PF13588">
    <property type="entry name" value="HSDR_N_2"/>
    <property type="match status" value="1"/>
</dbReference>
<accession>A0A9D1GF43</accession>
<protein>
    <submittedName>
        <fullName evidence="2">Type I restriction enzyme HsdR N-terminal domain-containing protein</fullName>
    </submittedName>
</protein>
<gene>
    <name evidence="2" type="ORF">IAD06_02970</name>
</gene>
<reference evidence="2" key="1">
    <citation type="submission" date="2020-10" db="EMBL/GenBank/DDBJ databases">
        <authorList>
            <person name="Gilroy R."/>
        </authorList>
    </citation>
    <scope>NUCLEOTIDE SEQUENCE</scope>
    <source>
        <strain evidence="2">21143</strain>
    </source>
</reference>
<name>A0A9D1GF43_9BACT</name>
<feature type="domain" description="Type I restriction enzyme R protein N-terminal" evidence="1">
    <location>
        <begin position="35"/>
        <end position="144"/>
    </location>
</feature>
<reference evidence="2" key="2">
    <citation type="journal article" date="2021" name="PeerJ">
        <title>Extensive microbial diversity within the chicken gut microbiome revealed by metagenomics and culture.</title>
        <authorList>
            <person name="Gilroy R."/>
            <person name="Ravi A."/>
            <person name="Getino M."/>
            <person name="Pursley I."/>
            <person name="Horton D.L."/>
            <person name="Alikhan N.F."/>
            <person name="Baker D."/>
            <person name="Gharbi K."/>
            <person name="Hall N."/>
            <person name="Watson M."/>
            <person name="Adriaenssens E.M."/>
            <person name="Foster-Nyarko E."/>
            <person name="Jarju S."/>
            <person name="Secka A."/>
            <person name="Antonio M."/>
            <person name="Oren A."/>
            <person name="Chaudhuri R.R."/>
            <person name="La Ragione R."/>
            <person name="Hildebrand F."/>
            <person name="Pallen M.J."/>
        </authorList>
    </citation>
    <scope>NUCLEOTIDE SEQUENCE</scope>
    <source>
        <strain evidence="2">21143</strain>
    </source>
</reference>